<name>A0A806KG84_9BACT</name>
<proteinExistence type="predicted"/>
<dbReference type="AlphaFoldDB" id="A0A806KG84"/>
<accession>A0A806KG84</accession>
<sequence length="65" mass="7795">MQEHLEFKNLMEAHRAADERLIHLRGKAKLTSRESMEEVELKKAKLRAKERIYKIVKDFNKSRSQ</sequence>
<reference evidence="1" key="1">
    <citation type="submission" date="2012-03" db="EMBL/GenBank/DDBJ databases">
        <title>Functional metagenomics reveals considerable lignocellulase gene clusters in the gut microbiome of a wood-feeding higher termite.</title>
        <authorList>
            <person name="Liu N."/>
        </authorList>
    </citation>
    <scope>NUCLEOTIDE SEQUENCE</scope>
</reference>
<dbReference type="InterPro" id="IPR038444">
    <property type="entry name" value="DUF465_sf"/>
</dbReference>
<dbReference type="EMBL" id="JQ844238">
    <property type="protein sequence ID" value="AGS53635.1"/>
    <property type="molecule type" value="Genomic_DNA"/>
</dbReference>
<organism evidence="1">
    <name type="scientific">uncultured bacterium contig00074</name>
    <dbReference type="NCBI Taxonomy" id="1181553"/>
    <lineage>
        <taxon>Bacteria</taxon>
        <taxon>environmental samples</taxon>
    </lineage>
</organism>
<evidence type="ECO:0008006" key="2">
    <source>
        <dbReference type="Google" id="ProtNLM"/>
    </source>
</evidence>
<dbReference type="Gene3D" id="6.10.280.50">
    <property type="match status" value="1"/>
</dbReference>
<protein>
    <recommendedName>
        <fullName evidence="2">DUF465 domain-containing protein</fullName>
    </recommendedName>
</protein>
<evidence type="ECO:0000313" key="1">
    <source>
        <dbReference type="EMBL" id="AGS53635.1"/>
    </source>
</evidence>